<dbReference type="EMBL" id="CP034587">
    <property type="protein sequence ID" value="AZQ70273.1"/>
    <property type="molecule type" value="Genomic_DNA"/>
</dbReference>
<reference evidence="2 3" key="1">
    <citation type="submission" date="2018-12" db="EMBL/GenBank/DDBJ databases">
        <title>The whole draft genome of Streptomyce luteoverticillatus CGMCC 15060.</title>
        <authorList>
            <person name="Feng Z."/>
            <person name="Chen G."/>
            <person name="Zhang J."/>
            <person name="Zhu H."/>
            <person name="Yu X."/>
            <person name="Zhang W."/>
            <person name="Zhang X."/>
        </authorList>
    </citation>
    <scope>NUCLEOTIDE SEQUENCE [LARGE SCALE GENOMIC DNA]</scope>
    <source>
        <strain evidence="2 3">CGMCC 15060</strain>
    </source>
</reference>
<dbReference type="AlphaFoldDB" id="A0A3S9PD26"/>
<name>A0A3S9PD26_STRLT</name>
<dbReference type="Proteomes" id="UP000267900">
    <property type="component" value="Chromosome"/>
</dbReference>
<dbReference type="OrthoDB" id="9847664at2"/>
<gene>
    <name evidence="2" type="ORF">EKH77_02735</name>
</gene>
<keyword evidence="3" id="KW-1185">Reference proteome</keyword>
<evidence type="ECO:0000256" key="1">
    <source>
        <dbReference type="SAM" id="MobiDB-lite"/>
    </source>
</evidence>
<protein>
    <submittedName>
        <fullName evidence="2">Uncharacterized protein</fullName>
    </submittedName>
</protein>
<evidence type="ECO:0000313" key="3">
    <source>
        <dbReference type="Proteomes" id="UP000267900"/>
    </source>
</evidence>
<organism evidence="2 3">
    <name type="scientific">Streptomyces luteoverticillatus</name>
    <name type="common">Streptoverticillium luteoverticillatus</name>
    <dbReference type="NCBI Taxonomy" id="66425"/>
    <lineage>
        <taxon>Bacteria</taxon>
        <taxon>Bacillati</taxon>
        <taxon>Actinomycetota</taxon>
        <taxon>Actinomycetes</taxon>
        <taxon>Kitasatosporales</taxon>
        <taxon>Streptomycetaceae</taxon>
        <taxon>Streptomyces</taxon>
    </lineage>
</organism>
<feature type="region of interest" description="Disordered" evidence="1">
    <location>
        <begin position="85"/>
        <end position="105"/>
    </location>
</feature>
<accession>A0A3S9PD26</accession>
<evidence type="ECO:0000313" key="2">
    <source>
        <dbReference type="EMBL" id="AZQ70273.1"/>
    </source>
</evidence>
<dbReference type="RefSeq" id="WP_126912838.1">
    <property type="nucleotide sequence ID" value="NZ_CP034587.1"/>
</dbReference>
<proteinExistence type="predicted"/>
<sequence>MIYRFNCNSTPGDYLAVSLDTDGDIAFAVHEQEQTPRMVYLDAGETRLLMQVLADLAERATRPQDGQQDHKDVITEALNREGLALERDTSPTDPEPEPVAVSPSDTVSLPLLHPVLTTAVEPARVNTETVAEPIPHAVEEAVESGPCKEGRNLEQPAAAAATIGDVMIPQPVTVNAERAYLRARELLRQGDTPFTHAAVLDLARYLAEAA</sequence>